<sequence length="140" mass="15814">MNDLRLFYTRRLFSTLANNNMKKLLLVPLLLLAAVLCSRGEVCALVVVKCVGSGSEPGHKVDKVIYITHKRYVESARKGISSWGLGRKYLSYISQSEDMMRSRSGGFRVANSKVTIKGVTYDLRDKKDIEKLKVILDPFK</sequence>
<proteinExistence type="predicted"/>
<reference evidence="1" key="1">
    <citation type="submission" date="2024-07" db="EMBL/GenBank/DDBJ databases">
        <title>Complete genome sequence of Verrucomicrobiaceae bacterium NT6N.</title>
        <authorList>
            <person name="Huang C."/>
            <person name="Takami H."/>
            <person name="Hamasaki K."/>
        </authorList>
    </citation>
    <scope>NUCLEOTIDE SEQUENCE</scope>
    <source>
        <strain evidence="1">NT6N</strain>
    </source>
</reference>
<dbReference type="KEGG" id="osu:NT6N_23890"/>
<evidence type="ECO:0000313" key="1">
    <source>
        <dbReference type="EMBL" id="BDS07349.1"/>
    </source>
</evidence>
<accession>A0AAT9FN13</accession>
<organism evidence="1">
    <name type="scientific">Oceaniferula spumae</name>
    <dbReference type="NCBI Taxonomy" id="2979115"/>
    <lineage>
        <taxon>Bacteria</taxon>
        <taxon>Pseudomonadati</taxon>
        <taxon>Verrucomicrobiota</taxon>
        <taxon>Verrucomicrobiia</taxon>
        <taxon>Verrucomicrobiales</taxon>
        <taxon>Verrucomicrobiaceae</taxon>
        <taxon>Oceaniferula</taxon>
    </lineage>
</organism>
<name>A0AAT9FN13_9BACT</name>
<gene>
    <name evidence="1" type="ORF">NT6N_23890</name>
</gene>
<dbReference type="EMBL" id="AP026866">
    <property type="protein sequence ID" value="BDS07349.1"/>
    <property type="molecule type" value="Genomic_DNA"/>
</dbReference>
<protein>
    <submittedName>
        <fullName evidence="1">Uncharacterized protein</fullName>
    </submittedName>
</protein>
<dbReference type="AlphaFoldDB" id="A0AAT9FN13"/>